<evidence type="ECO:0000313" key="2">
    <source>
        <dbReference type="Proteomes" id="UP000751614"/>
    </source>
</evidence>
<organism evidence="1 2">
    <name type="scientific">Flagellimonas algicola</name>
    <dbReference type="NCBI Taxonomy" id="2583815"/>
    <lineage>
        <taxon>Bacteria</taxon>
        <taxon>Pseudomonadati</taxon>
        <taxon>Bacteroidota</taxon>
        <taxon>Flavobacteriia</taxon>
        <taxon>Flavobacteriales</taxon>
        <taxon>Flavobacteriaceae</taxon>
        <taxon>Flagellimonas</taxon>
    </lineage>
</organism>
<dbReference type="Proteomes" id="UP000751614">
    <property type="component" value="Unassembled WGS sequence"/>
</dbReference>
<dbReference type="EMBL" id="VCNI01000002">
    <property type="protein sequence ID" value="TMU54851.1"/>
    <property type="molecule type" value="Genomic_DNA"/>
</dbReference>
<sequence>MTSGYKILWSNHALSELKQTLNYLETKWTVKELRAFSSKLDHVITLISKDPNLFPVASTKKLIHRAVVDKNNTLYYCVEKEVVQIVSLFSTRQDPDKKRI</sequence>
<protein>
    <submittedName>
        <fullName evidence="1">Type II toxin-antitoxin system RelE/ParE family toxin</fullName>
    </submittedName>
</protein>
<proteinExistence type="predicted"/>
<dbReference type="InterPro" id="IPR035093">
    <property type="entry name" value="RelE/ParE_toxin_dom_sf"/>
</dbReference>
<accession>A0ABY2WJ41</accession>
<dbReference type="Gene3D" id="3.30.2310.20">
    <property type="entry name" value="RelE-like"/>
    <property type="match status" value="1"/>
</dbReference>
<name>A0ABY2WJ41_9FLAO</name>
<keyword evidence="2" id="KW-1185">Reference proteome</keyword>
<evidence type="ECO:0000313" key="1">
    <source>
        <dbReference type="EMBL" id="TMU54851.1"/>
    </source>
</evidence>
<reference evidence="1 2" key="1">
    <citation type="submission" date="2019-05" db="EMBL/GenBank/DDBJ databases">
        <title>Flagellimonas sp. AsT0115, sp. nov., isolated from a marine red algae, Asparagopsis taxiformis.</title>
        <authorList>
            <person name="Kim J."/>
            <person name="Jeong S.E."/>
            <person name="Jeon C.O."/>
        </authorList>
    </citation>
    <scope>NUCLEOTIDE SEQUENCE [LARGE SCALE GENOMIC DNA]</scope>
    <source>
        <strain evidence="1 2">AsT0115</strain>
    </source>
</reference>
<dbReference type="RefSeq" id="WP_138836402.1">
    <property type="nucleotide sequence ID" value="NZ_VCNI01000002.1"/>
</dbReference>
<gene>
    <name evidence="1" type="ORF">FGG15_11685</name>
</gene>
<comment type="caution">
    <text evidence="1">The sequence shown here is derived from an EMBL/GenBank/DDBJ whole genome shotgun (WGS) entry which is preliminary data.</text>
</comment>